<dbReference type="PANTHER" id="PTHR43706:SF45">
    <property type="entry name" value="NADH DEHYDROGENASE-LIKE PROTEIN RV1812C"/>
    <property type="match status" value="1"/>
</dbReference>
<reference evidence="8" key="1">
    <citation type="submission" date="2023-06" db="EMBL/GenBank/DDBJ databases">
        <title>MT1 and MT2 Draft Genomes of Novel Species.</title>
        <authorList>
            <person name="Venkateswaran K."/>
        </authorList>
    </citation>
    <scope>NUCLEOTIDE SEQUENCE</scope>
    <source>
        <strain evidence="8">F6_8S_P_1B</strain>
    </source>
</reference>
<evidence type="ECO:0000259" key="7">
    <source>
        <dbReference type="Pfam" id="PF07992"/>
    </source>
</evidence>
<comment type="similarity">
    <text evidence="1">Belongs to the NADH dehydrogenase family.</text>
</comment>
<keyword evidence="3" id="KW-0274">FAD</keyword>
<proteinExistence type="inferred from homology"/>
<sequence>MTEPHVLILGAGFAGFTLARDLRREAGAHRLRLTVVDPQPYLTYKPLLPEVAGGETQPRDTAVPLRRPLRHADVVAGSVQSVDPEAQIAVVEGIDGSTRQLSYDHLVFALGAVSKILPIPGLVENAIGFSSIEEAIYLRDHVLERLRFAAATTDPQARERALTFVFIGGGYTGVEAIAELQRLASAEIDRLPELDGEQMRWLLVEVADRIAAELTPQLSQWTLRLLRRRGIEVLLKTETKSCEGGVVQLSNGRSVPTDTLVWVAGVTPHPVLQHAGVPLGPKGHVQCDATLHVVDDDGHRIDGLWALGDAAQVPDLTAQKQPAYYPPNAQNAIRQAKTLAENLRRAARGEAPVEYRHKNLGTLASYSGLQGAAVLRGVPLRGVPAWAVDKVYHAIALPSTARRLRLALGWIANAVTPRDTAPTSAVRHPRQRFEEAARMQQK</sequence>
<keyword evidence="9" id="KW-1185">Reference proteome</keyword>
<feature type="compositionally biased region" description="Basic and acidic residues" evidence="6">
    <location>
        <begin position="431"/>
        <end position="442"/>
    </location>
</feature>
<dbReference type="RefSeq" id="WP_301212866.1">
    <property type="nucleotide sequence ID" value="NZ_JAROCF010000001.1"/>
</dbReference>
<evidence type="ECO:0000256" key="1">
    <source>
        <dbReference type="ARBA" id="ARBA00005272"/>
    </source>
</evidence>
<evidence type="ECO:0000256" key="3">
    <source>
        <dbReference type="ARBA" id="ARBA00022827"/>
    </source>
</evidence>
<gene>
    <name evidence="8" type="ORF">P5G50_07240</name>
</gene>
<evidence type="ECO:0000256" key="2">
    <source>
        <dbReference type="ARBA" id="ARBA00022630"/>
    </source>
</evidence>
<evidence type="ECO:0000256" key="6">
    <source>
        <dbReference type="SAM" id="MobiDB-lite"/>
    </source>
</evidence>
<dbReference type="Gene3D" id="3.50.50.100">
    <property type="match status" value="1"/>
</dbReference>
<dbReference type="InterPro" id="IPR045024">
    <property type="entry name" value="NDH-2"/>
</dbReference>
<protein>
    <submittedName>
        <fullName evidence="8">FAD-dependent oxidoreductase</fullName>
    </submittedName>
</protein>
<dbReference type="Pfam" id="PF07992">
    <property type="entry name" value="Pyr_redox_2"/>
    <property type="match status" value="1"/>
</dbReference>
<evidence type="ECO:0000256" key="5">
    <source>
        <dbReference type="ARBA" id="ARBA00023027"/>
    </source>
</evidence>
<dbReference type="PRINTS" id="PR00368">
    <property type="entry name" value="FADPNR"/>
</dbReference>
<dbReference type="InterPro" id="IPR036188">
    <property type="entry name" value="FAD/NAD-bd_sf"/>
</dbReference>
<organism evidence="8 9">
    <name type="scientific">Leifsonia williamsii</name>
    <dbReference type="NCBI Taxonomy" id="3035919"/>
    <lineage>
        <taxon>Bacteria</taxon>
        <taxon>Bacillati</taxon>
        <taxon>Actinomycetota</taxon>
        <taxon>Actinomycetes</taxon>
        <taxon>Micrococcales</taxon>
        <taxon>Microbacteriaceae</taxon>
        <taxon>Leifsonia</taxon>
    </lineage>
</organism>
<dbReference type="PRINTS" id="PR00411">
    <property type="entry name" value="PNDRDTASEI"/>
</dbReference>
<evidence type="ECO:0000313" key="9">
    <source>
        <dbReference type="Proteomes" id="UP001174208"/>
    </source>
</evidence>
<dbReference type="PANTHER" id="PTHR43706">
    <property type="entry name" value="NADH DEHYDROGENASE"/>
    <property type="match status" value="1"/>
</dbReference>
<feature type="region of interest" description="Disordered" evidence="6">
    <location>
        <begin position="418"/>
        <end position="442"/>
    </location>
</feature>
<keyword evidence="4" id="KW-0560">Oxidoreductase</keyword>
<feature type="domain" description="FAD/NAD(P)-binding" evidence="7">
    <location>
        <begin position="5"/>
        <end position="336"/>
    </location>
</feature>
<dbReference type="InterPro" id="IPR023753">
    <property type="entry name" value="FAD/NAD-binding_dom"/>
</dbReference>
<dbReference type="SUPFAM" id="SSF51905">
    <property type="entry name" value="FAD/NAD(P)-binding domain"/>
    <property type="match status" value="1"/>
</dbReference>
<keyword evidence="5" id="KW-0520">NAD</keyword>
<name>A0ABT8K9V5_9MICO</name>
<comment type="caution">
    <text evidence="8">The sequence shown here is derived from an EMBL/GenBank/DDBJ whole genome shotgun (WGS) entry which is preliminary data.</text>
</comment>
<dbReference type="Proteomes" id="UP001174208">
    <property type="component" value="Unassembled WGS sequence"/>
</dbReference>
<accession>A0ABT8K9V5</accession>
<evidence type="ECO:0000256" key="4">
    <source>
        <dbReference type="ARBA" id="ARBA00023002"/>
    </source>
</evidence>
<evidence type="ECO:0000313" key="8">
    <source>
        <dbReference type="EMBL" id="MDN4614243.1"/>
    </source>
</evidence>
<keyword evidence="2" id="KW-0285">Flavoprotein</keyword>
<dbReference type="EMBL" id="JAROCF010000001">
    <property type="protein sequence ID" value="MDN4614243.1"/>
    <property type="molecule type" value="Genomic_DNA"/>
</dbReference>